<sequence>MKKMMEQLQSKFDDLAETNEEPSVEVVAERRAHKQTEAEISNPRKNKGKGKVNELPQKSAPKPPRKDTSASQPSRMEKATDAFKFGCPSNPQGKTVLRGRTTKAPKPRR</sequence>
<dbReference type="Proteomes" id="UP000596661">
    <property type="component" value="Chromosome 8"/>
</dbReference>
<feature type="compositionally biased region" description="Basic residues" evidence="1">
    <location>
        <begin position="100"/>
        <end position="109"/>
    </location>
</feature>
<reference evidence="2" key="2">
    <citation type="submission" date="2021-03" db="UniProtKB">
        <authorList>
            <consortium name="EnsemblPlants"/>
        </authorList>
    </citation>
    <scope>IDENTIFICATION</scope>
</reference>
<organism evidence="2 3">
    <name type="scientific">Cannabis sativa</name>
    <name type="common">Hemp</name>
    <name type="synonym">Marijuana</name>
    <dbReference type="NCBI Taxonomy" id="3483"/>
    <lineage>
        <taxon>Eukaryota</taxon>
        <taxon>Viridiplantae</taxon>
        <taxon>Streptophyta</taxon>
        <taxon>Embryophyta</taxon>
        <taxon>Tracheophyta</taxon>
        <taxon>Spermatophyta</taxon>
        <taxon>Magnoliopsida</taxon>
        <taxon>eudicotyledons</taxon>
        <taxon>Gunneridae</taxon>
        <taxon>Pentapetalae</taxon>
        <taxon>rosids</taxon>
        <taxon>fabids</taxon>
        <taxon>Rosales</taxon>
        <taxon>Cannabaceae</taxon>
        <taxon>Cannabis</taxon>
    </lineage>
</organism>
<accession>A0A803QCD3</accession>
<feature type="region of interest" description="Disordered" evidence="1">
    <location>
        <begin position="1"/>
        <end position="109"/>
    </location>
</feature>
<dbReference type="EnsemblPlants" id="evm.model.08.789">
    <property type="protein sequence ID" value="cds.evm.model.08.789"/>
    <property type="gene ID" value="evm.TU.08.789"/>
</dbReference>
<protein>
    <submittedName>
        <fullName evidence="2">Uncharacterized protein</fullName>
    </submittedName>
</protein>
<evidence type="ECO:0000256" key="1">
    <source>
        <dbReference type="SAM" id="MobiDB-lite"/>
    </source>
</evidence>
<evidence type="ECO:0000313" key="3">
    <source>
        <dbReference type="Proteomes" id="UP000596661"/>
    </source>
</evidence>
<reference evidence="2" key="1">
    <citation type="submission" date="2018-11" db="EMBL/GenBank/DDBJ databases">
        <authorList>
            <person name="Grassa J C."/>
        </authorList>
    </citation>
    <scope>NUCLEOTIDE SEQUENCE [LARGE SCALE GENOMIC DNA]</scope>
</reference>
<dbReference type="Gramene" id="evm.model.08.789">
    <property type="protein sequence ID" value="cds.evm.model.08.789"/>
    <property type="gene ID" value="evm.TU.08.789"/>
</dbReference>
<dbReference type="EMBL" id="UZAU01000693">
    <property type="status" value="NOT_ANNOTATED_CDS"/>
    <property type="molecule type" value="Genomic_DNA"/>
</dbReference>
<dbReference type="AlphaFoldDB" id="A0A803QCD3"/>
<feature type="compositionally biased region" description="Basic and acidic residues" evidence="1">
    <location>
        <begin position="27"/>
        <end position="37"/>
    </location>
</feature>
<keyword evidence="3" id="KW-1185">Reference proteome</keyword>
<proteinExistence type="predicted"/>
<name>A0A803QCD3_CANSA</name>
<evidence type="ECO:0000313" key="2">
    <source>
        <dbReference type="EnsemblPlants" id="cds.evm.model.08.789"/>
    </source>
</evidence>